<dbReference type="SUPFAM" id="SSF52777">
    <property type="entry name" value="CoA-dependent acyltransferases"/>
    <property type="match status" value="2"/>
</dbReference>
<dbReference type="EMBL" id="PVWQ01000016">
    <property type="protein sequence ID" value="RDW61774.1"/>
    <property type="molecule type" value="Genomic_DNA"/>
</dbReference>
<dbReference type="Pfam" id="PF00550">
    <property type="entry name" value="PP-binding"/>
    <property type="match status" value="1"/>
</dbReference>
<evidence type="ECO:0000256" key="1">
    <source>
        <dbReference type="ARBA" id="ARBA00022450"/>
    </source>
</evidence>
<dbReference type="Gene3D" id="3.40.50.720">
    <property type="entry name" value="NAD(P)-binding Rossmann-like Domain"/>
    <property type="match status" value="1"/>
</dbReference>
<dbReference type="SUPFAM" id="SSF56801">
    <property type="entry name" value="Acetyl-CoA synthetase-like"/>
    <property type="match status" value="1"/>
</dbReference>
<dbReference type="Gene3D" id="3.30.559.30">
    <property type="entry name" value="Nonribosomal peptide synthetase, condensation domain"/>
    <property type="match status" value="1"/>
</dbReference>
<keyword evidence="1" id="KW-0596">Phosphopantetheine</keyword>
<dbReference type="PROSITE" id="PS50075">
    <property type="entry name" value="CARRIER"/>
    <property type="match status" value="1"/>
</dbReference>
<dbReference type="InterPro" id="IPR042099">
    <property type="entry name" value="ANL_N_sf"/>
</dbReference>
<name>A0A3D8QK13_9EURO</name>
<dbReference type="SUPFAM" id="SSF51735">
    <property type="entry name" value="NAD(P)-binding Rossmann-fold domains"/>
    <property type="match status" value="1"/>
</dbReference>
<dbReference type="STRING" id="1810919.A0A3D8QK13"/>
<dbReference type="Gene3D" id="3.30.300.30">
    <property type="match status" value="1"/>
</dbReference>
<evidence type="ECO:0000256" key="3">
    <source>
        <dbReference type="ARBA" id="ARBA00022598"/>
    </source>
</evidence>
<feature type="region of interest" description="Disordered" evidence="5">
    <location>
        <begin position="1"/>
        <end position="26"/>
    </location>
</feature>
<evidence type="ECO:0000259" key="6">
    <source>
        <dbReference type="PROSITE" id="PS50075"/>
    </source>
</evidence>
<accession>A0A3D8QK13</accession>
<keyword evidence="2" id="KW-0597">Phosphoprotein</keyword>
<dbReference type="InterPro" id="IPR036291">
    <property type="entry name" value="NAD(P)-bd_dom_sf"/>
</dbReference>
<dbReference type="InterPro" id="IPR000873">
    <property type="entry name" value="AMP-dep_synth/lig_dom"/>
</dbReference>
<dbReference type="RefSeq" id="XP_026598905.1">
    <property type="nucleotide sequence ID" value="XM_026752462.1"/>
</dbReference>
<evidence type="ECO:0000256" key="4">
    <source>
        <dbReference type="ARBA" id="ARBA00029454"/>
    </source>
</evidence>
<dbReference type="Gene3D" id="1.10.1200.10">
    <property type="entry name" value="ACP-like"/>
    <property type="match status" value="1"/>
</dbReference>
<dbReference type="InterPro" id="IPR020845">
    <property type="entry name" value="AMP-binding_CS"/>
</dbReference>
<evidence type="ECO:0000256" key="2">
    <source>
        <dbReference type="ARBA" id="ARBA00022553"/>
    </source>
</evidence>
<dbReference type="Gene3D" id="3.40.50.12780">
    <property type="entry name" value="N-terminal domain of ligase-like"/>
    <property type="match status" value="1"/>
</dbReference>
<dbReference type="InterPro" id="IPR001242">
    <property type="entry name" value="Condensation_dom"/>
</dbReference>
<dbReference type="OrthoDB" id="4444247at2759"/>
<dbReference type="Pfam" id="PF07993">
    <property type="entry name" value="NAD_binding_4"/>
    <property type="match status" value="1"/>
</dbReference>
<keyword evidence="3" id="KW-0436">Ligase</keyword>
<evidence type="ECO:0000313" key="7">
    <source>
        <dbReference type="EMBL" id="RDW61774.1"/>
    </source>
</evidence>
<dbReference type="InterPro" id="IPR013120">
    <property type="entry name" value="FAR_NAD-bd"/>
</dbReference>
<dbReference type="GO" id="GO:0016874">
    <property type="term" value="F:ligase activity"/>
    <property type="evidence" value="ECO:0007669"/>
    <property type="project" value="UniProtKB-KW"/>
</dbReference>
<dbReference type="GO" id="GO:0005737">
    <property type="term" value="C:cytoplasm"/>
    <property type="evidence" value="ECO:0007669"/>
    <property type="project" value="TreeGrafter"/>
</dbReference>
<dbReference type="PROSITE" id="PS00455">
    <property type="entry name" value="AMP_BINDING"/>
    <property type="match status" value="1"/>
</dbReference>
<dbReference type="InterPro" id="IPR010071">
    <property type="entry name" value="AA_adenyl_dom"/>
</dbReference>
<dbReference type="GO" id="GO:0043041">
    <property type="term" value="P:amino acid activation for nonribosomal peptide biosynthetic process"/>
    <property type="evidence" value="ECO:0007669"/>
    <property type="project" value="TreeGrafter"/>
</dbReference>
<comment type="similarity">
    <text evidence="4">Belongs to the NRP synthetase family.</text>
</comment>
<dbReference type="InterPro" id="IPR036736">
    <property type="entry name" value="ACP-like_sf"/>
</dbReference>
<keyword evidence="8" id="KW-1185">Reference proteome</keyword>
<dbReference type="GO" id="GO:0031177">
    <property type="term" value="F:phosphopantetheine binding"/>
    <property type="evidence" value="ECO:0007669"/>
    <property type="project" value="TreeGrafter"/>
</dbReference>
<dbReference type="InterPro" id="IPR045851">
    <property type="entry name" value="AMP-bd_C_sf"/>
</dbReference>
<dbReference type="GeneID" id="38120816"/>
<dbReference type="Gene3D" id="3.30.559.10">
    <property type="entry name" value="Chloramphenicol acetyltransferase-like domain"/>
    <property type="match status" value="1"/>
</dbReference>
<feature type="region of interest" description="Disordered" evidence="5">
    <location>
        <begin position="1361"/>
        <end position="1401"/>
    </location>
</feature>
<gene>
    <name evidence="7" type="ORF">DSM5745_10446</name>
</gene>
<proteinExistence type="inferred from homology"/>
<dbReference type="Pfam" id="PF00668">
    <property type="entry name" value="Condensation"/>
    <property type="match status" value="1"/>
</dbReference>
<dbReference type="CDD" id="cd19532">
    <property type="entry name" value="C_PKS-NRPS"/>
    <property type="match status" value="1"/>
</dbReference>
<dbReference type="CDD" id="cd05930">
    <property type="entry name" value="A_NRPS"/>
    <property type="match status" value="1"/>
</dbReference>
<organism evidence="7 8">
    <name type="scientific">Aspergillus mulundensis</name>
    <dbReference type="NCBI Taxonomy" id="1810919"/>
    <lineage>
        <taxon>Eukaryota</taxon>
        <taxon>Fungi</taxon>
        <taxon>Dikarya</taxon>
        <taxon>Ascomycota</taxon>
        <taxon>Pezizomycotina</taxon>
        <taxon>Eurotiomycetes</taxon>
        <taxon>Eurotiomycetidae</taxon>
        <taxon>Eurotiales</taxon>
        <taxon>Aspergillaceae</taxon>
        <taxon>Aspergillus</taxon>
        <taxon>Aspergillus subgen. Nidulantes</taxon>
    </lineage>
</organism>
<dbReference type="GO" id="GO:0044550">
    <property type="term" value="P:secondary metabolite biosynthetic process"/>
    <property type="evidence" value="ECO:0007669"/>
    <property type="project" value="TreeGrafter"/>
</dbReference>
<reference evidence="7 8" key="1">
    <citation type="journal article" date="2018" name="IMA Fungus">
        <title>IMA Genome-F 9: Draft genome sequence of Annulohypoxylon stygium, Aspergillus mulundensis, Berkeleyomyces basicola (syn. Thielaviopsis basicola), Ceratocystis smalleyi, two Cercospora beticola strains, Coleophoma cylindrospora, Fusarium fracticaudum, Phialophora cf. hyalina, and Morchella septimelata.</title>
        <authorList>
            <person name="Wingfield B.D."/>
            <person name="Bills G.F."/>
            <person name="Dong Y."/>
            <person name="Huang W."/>
            <person name="Nel W.J."/>
            <person name="Swalarsk-Parry B.S."/>
            <person name="Vaghefi N."/>
            <person name="Wilken P.M."/>
            <person name="An Z."/>
            <person name="de Beer Z.W."/>
            <person name="De Vos L."/>
            <person name="Chen L."/>
            <person name="Duong T.A."/>
            <person name="Gao Y."/>
            <person name="Hammerbacher A."/>
            <person name="Kikkert J.R."/>
            <person name="Li Y."/>
            <person name="Li H."/>
            <person name="Li K."/>
            <person name="Li Q."/>
            <person name="Liu X."/>
            <person name="Ma X."/>
            <person name="Naidoo K."/>
            <person name="Pethybridge S.J."/>
            <person name="Sun J."/>
            <person name="Steenkamp E.T."/>
            <person name="van der Nest M.A."/>
            <person name="van Wyk S."/>
            <person name="Wingfield M.J."/>
            <person name="Xiong C."/>
            <person name="Yue Q."/>
            <person name="Zhang X."/>
        </authorList>
    </citation>
    <scope>NUCLEOTIDE SEQUENCE [LARGE SCALE GENOMIC DNA]</scope>
    <source>
        <strain evidence="7 8">DSM 5745</strain>
    </source>
</reference>
<dbReference type="Pfam" id="PF00501">
    <property type="entry name" value="AMP-binding"/>
    <property type="match status" value="1"/>
</dbReference>
<comment type="caution">
    <text evidence="7">The sequence shown here is derived from an EMBL/GenBank/DDBJ whole genome shotgun (WGS) entry which is preliminary data.</text>
</comment>
<evidence type="ECO:0000313" key="8">
    <source>
        <dbReference type="Proteomes" id="UP000256690"/>
    </source>
</evidence>
<dbReference type="SUPFAM" id="SSF47336">
    <property type="entry name" value="ACP-like"/>
    <property type="match status" value="1"/>
</dbReference>
<feature type="domain" description="Carrier" evidence="6">
    <location>
        <begin position="1014"/>
        <end position="1096"/>
    </location>
</feature>
<sequence>MSLVRPSQPVAVPVPNGKEHPNPEPTVERTVPLSYGQSRFWFLSQLVPDQTALNITFRARLNGPLRYRRLAAAVAAVGRRHEALRTAFATDAQHGGPMQVVLAASPLSLEYCRVTSEDEVEKEYRELKAHVYDLETGRTMRIRLLSLSPLVNFLLVGYHHINMDGVSFEVLLGELDLLYKAGSLPDQALLQYPDYAVRQRAAISSARGTMDEAAAFWRRELHDAPGALPILPFAAASASRPTTPSYSNIRVDARIPASLNSRIRAVAAANKVSPYTFHLAVYATLLSRLFSTTDLIIGVGDSGRSDPDARGSIGLFLNILPLRLRLSNKDPDTDGTPFVHLLKNARRTMLAALAHSAYPFDAILDLVHASRSSTHNPLFQAFMNYRSSVNEKRTFAGCEALGEEYAAGGTAYDITVDVLEGNESGSLVMLSVLEGLYTKDNARVLLEMYMRLLDVFSADVMADVHTVSLFAKDEVERGLRMGRGSTMRSTWPETLIHRVDDITSQSPDVLALSDGSGAVTYAQMALRTTQIASVLQHSGIKRRSLVAMYVEPSADAVCCMLATMRLGAVYVPLDVRSPASRLATIVTDCMPAALLTDGKSDAGALGANCPVVSIANLASTTSTVPISTTATDTAALLYTSGTTGTPKGVKLTHAGLRNLMEGYVMSYGITAHNVLQQTALSFDFSLEQIFTALALGGTLVIVPREKRGDPASIARTIRESHVTYAAGTPLELLSWVQYGAPDLKASDLQVVVAGGEQYTPDLYRALTGLGKGLQLLNIYGPTEVTVACSKIELTEAEAMGRGRIPAGFTLPNCAVYILDHALNALPPGYPGEVFIGGAGVGGYLDDALTAARFLPDPFASEFAQSHGWTRMYRTGDRGMLRDGALVILGRMDGDTQVKIRGIRIEVEEVEKAVLQCAGGRLAGVVVTPRGEPPAYLVAHVVFTDQSPGILPTEEHASFLKTLRRALPLPETMRPAVMAPIRALPLNAHGKLDRKSLAALELDIPPTLDTNGASNILTPAEAQLRALWERVIPPDILGFHSLSPASDFFQVGGNSMSLVALHALIRKELDAPSSLTLAALFQSSSLGKMADAITGSATTKNGSIAANNDSHTRNMDTDEIDWTAETSLPSLSLPAPVHPPRTIALTGATGFVGRHILRRLLASPTTQGLHIHCLAVRNPTSLTPFFSHPRPDIKITIHDGDLASPTLGLSPSTFAALSASLDCIIHNGADVSFMKSYASLRAANVTSTKTLIKLAMQAGRAVPLHYVSSAVVGRLMLAQTSSSSTSNASSPYLDAEFPPVSVSSFPPPPGYSDAYGMTKWASEVVLERANKTVGLPVVTHRLSSVTVPAMLGPIFTGIPNSNGTARKSQLPVRTVNGNGNGNVNGTGTEEREDPEGNEEDIPPLDLMHNVLRFSRLLRAVPVSEHWTGSLDFVCVGTVARGIVREIEKGSPRRGEAGVPVQFRHHCGDAVVPLTELRALLMDEDAGESEVQEVPLGQWISRAREAGMSGLVAAVLEGVEGGEGVLVFQRLRRE</sequence>
<feature type="compositionally biased region" description="Acidic residues" evidence="5">
    <location>
        <begin position="1389"/>
        <end position="1401"/>
    </location>
</feature>
<dbReference type="InterPro" id="IPR023213">
    <property type="entry name" value="CAT-like_dom_sf"/>
</dbReference>
<protein>
    <recommendedName>
        <fullName evidence="6">Carrier domain-containing protein</fullName>
    </recommendedName>
</protein>
<dbReference type="Proteomes" id="UP000256690">
    <property type="component" value="Unassembled WGS sequence"/>
</dbReference>
<dbReference type="NCBIfam" id="TIGR01733">
    <property type="entry name" value="AA-adenyl-dom"/>
    <property type="match status" value="1"/>
</dbReference>
<dbReference type="InterPro" id="IPR009081">
    <property type="entry name" value="PP-bd_ACP"/>
</dbReference>
<dbReference type="PANTHER" id="PTHR45527">
    <property type="entry name" value="NONRIBOSOMAL PEPTIDE SYNTHETASE"/>
    <property type="match status" value="1"/>
</dbReference>
<evidence type="ECO:0000256" key="5">
    <source>
        <dbReference type="SAM" id="MobiDB-lite"/>
    </source>
</evidence>
<dbReference type="PANTHER" id="PTHR45527:SF1">
    <property type="entry name" value="FATTY ACID SYNTHASE"/>
    <property type="match status" value="1"/>
</dbReference>